<sequence>MRDDLLAVVVVCLDHVNAIVQHQGKPPRLYIDDILTDPRTVANRIWRCDEAEFEMLLRKLTFTGDPQAFLSEG</sequence>
<dbReference type="InParanoid" id="A0A517SKL8"/>
<reference evidence="1 2" key="1">
    <citation type="submission" date="2019-02" db="EMBL/GenBank/DDBJ databases">
        <title>Deep-cultivation of Planctomycetes and their phenomic and genomic characterization uncovers novel biology.</title>
        <authorList>
            <person name="Wiegand S."/>
            <person name="Jogler M."/>
            <person name="Boedeker C."/>
            <person name="Pinto D."/>
            <person name="Vollmers J."/>
            <person name="Rivas-Marin E."/>
            <person name="Kohn T."/>
            <person name="Peeters S.H."/>
            <person name="Heuer A."/>
            <person name="Rast P."/>
            <person name="Oberbeckmann S."/>
            <person name="Bunk B."/>
            <person name="Jeske O."/>
            <person name="Meyerdierks A."/>
            <person name="Storesund J.E."/>
            <person name="Kallscheuer N."/>
            <person name="Luecker S."/>
            <person name="Lage O.M."/>
            <person name="Pohl T."/>
            <person name="Merkel B.J."/>
            <person name="Hornburger P."/>
            <person name="Mueller R.-W."/>
            <person name="Bruemmer F."/>
            <person name="Labrenz M."/>
            <person name="Spormann A.M."/>
            <person name="Op den Camp H."/>
            <person name="Overmann J."/>
            <person name="Amann R."/>
            <person name="Jetten M.S.M."/>
            <person name="Mascher T."/>
            <person name="Medema M.H."/>
            <person name="Devos D.P."/>
            <person name="Kaster A.-K."/>
            <person name="Ovreas L."/>
            <person name="Rohde M."/>
            <person name="Galperin M.Y."/>
            <person name="Jogler C."/>
        </authorList>
    </citation>
    <scope>NUCLEOTIDE SEQUENCE [LARGE SCALE GENOMIC DNA]</scope>
    <source>
        <strain evidence="1 2">Pan44</strain>
    </source>
</reference>
<dbReference type="KEGG" id="ccos:Pan44_47150"/>
<protein>
    <submittedName>
        <fullName evidence="1">Uncharacterized protein</fullName>
    </submittedName>
</protein>
<keyword evidence="2" id="KW-1185">Reference proteome</keyword>
<proteinExistence type="predicted"/>
<gene>
    <name evidence="1" type="ORF">Pan44_47150</name>
</gene>
<evidence type="ECO:0000313" key="2">
    <source>
        <dbReference type="Proteomes" id="UP000315700"/>
    </source>
</evidence>
<name>A0A517SKL8_9PLAN</name>
<dbReference type="EMBL" id="CP036271">
    <property type="protein sequence ID" value="QDT56658.1"/>
    <property type="molecule type" value="Genomic_DNA"/>
</dbReference>
<organism evidence="1 2">
    <name type="scientific">Caulifigura coniformis</name>
    <dbReference type="NCBI Taxonomy" id="2527983"/>
    <lineage>
        <taxon>Bacteria</taxon>
        <taxon>Pseudomonadati</taxon>
        <taxon>Planctomycetota</taxon>
        <taxon>Planctomycetia</taxon>
        <taxon>Planctomycetales</taxon>
        <taxon>Planctomycetaceae</taxon>
        <taxon>Caulifigura</taxon>
    </lineage>
</organism>
<accession>A0A517SKL8</accession>
<dbReference type="AlphaFoldDB" id="A0A517SKL8"/>
<dbReference type="Proteomes" id="UP000315700">
    <property type="component" value="Chromosome"/>
</dbReference>
<evidence type="ECO:0000313" key="1">
    <source>
        <dbReference type="EMBL" id="QDT56658.1"/>
    </source>
</evidence>